<dbReference type="EMBL" id="JALJOT010000007">
    <property type="protein sequence ID" value="KAK9908646.1"/>
    <property type="molecule type" value="Genomic_DNA"/>
</dbReference>
<dbReference type="Proteomes" id="UP001491310">
    <property type="component" value="Unassembled WGS sequence"/>
</dbReference>
<dbReference type="Pfam" id="PF09763">
    <property type="entry name" value="Sec3_CC"/>
    <property type="match status" value="1"/>
</dbReference>
<feature type="domain" description="Exocyst complex component Sec3 PIP2-binding N-terminal" evidence="8">
    <location>
        <begin position="51"/>
        <end position="103"/>
    </location>
</feature>
<name>A0ABR2YPX7_9CHLO</name>
<keyword evidence="3" id="KW-0268">Exocytosis</keyword>
<dbReference type="InterPro" id="IPR019160">
    <property type="entry name" value="Sec3_CC"/>
</dbReference>
<evidence type="ECO:0000313" key="10">
    <source>
        <dbReference type="EMBL" id="KAK9908646.1"/>
    </source>
</evidence>
<gene>
    <name evidence="10" type="ORF">WJX75_000876</name>
</gene>
<evidence type="ECO:0000256" key="1">
    <source>
        <dbReference type="ARBA" id="ARBA00006518"/>
    </source>
</evidence>
<comment type="similarity">
    <text evidence="1">Belongs to the SEC3 family.</text>
</comment>
<dbReference type="Pfam" id="PF15277">
    <property type="entry name" value="Sec3-PIP2_bind"/>
    <property type="match status" value="1"/>
</dbReference>
<feature type="compositionally biased region" description="Acidic residues" evidence="6">
    <location>
        <begin position="805"/>
        <end position="816"/>
    </location>
</feature>
<keyword evidence="11" id="KW-1185">Reference proteome</keyword>
<accession>A0ABR2YPX7</accession>
<feature type="region of interest" description="Disordered" evidence="6">
    <location>
        <begin position="850"/>
        <end position="905"/>
    </location>
</feature>
<organism evidence="10 11">
    <name type="scientific">Coccomyxa subellipsoidea</name>
    <dbReference type="NCBI Taxonomy" id="248742"/>
    <lineage>
        <taxon>Eukaryota</taxon>
        <taxon>Viridiplantae</taxon>
        <taxon>Chlorophyta</taxon>
        <taxon>core chlorophytes</taxon>
        <taxon>Trebouxiophyceae</taxon>
        <taxon>Trebouxiophyceae incertae sedis</taxon>
        <taxon>Coccomyxaceae</taxon>
        <taxon>Coccomyxa</taxon>
    </lineage>
</organism>
<reference evidence="10 11" key="1">
    <citation type="journal article" date="2024" name="Nat. Commun.">
        <title>Phylogenomics reveals the evolutionary origins of lichenization in chlorophyte algae.</title>
        <authorList>
            <person name="Puginier C."/>
            <person name="Libourel C."/>
            <person name="Otte J."/>
            <person name="Skaloud P."/>
            <person name="Haon M."/>
            <person name="Grisel S."/>
            <person name="Petersen M."/>
            <person name="Berrin J.G."/>
            <person name="Delaux P.M."/>
            <person name="Dal Grande F."/>
            <person name="Keller J."/>
        </authorList>
    </citation>
    <scope>NUCLEOTIDE SEQUENCE [LARGE SCALE GENOMIC DNA]</scope>
    <source>
        <strain evidence="10 11">SAG 216-7</strain>
    </source>
</reference>
<comment type="caution">
    <text evidence="10">The sequence shown here is derived from an EMBL/GenBank/DDBJ whole genome shotgun (WGS) entry which is preliminary data.</text>
</comment>
<dbReference type="InterPro" id="IPR048628">
    <property type="entry name" value="Sec3_C"/>
</dbReference>
<sequence>MSAESSELVDTMESLFANTEARVIIAYKVIKCTPSTTSAWTKKKQPKPTGKERVICFTAERRHKRRGFKGSIHTCKPTGQGGYQIRKTWPLKHLSRVEAFPSSRPDGRPLAVELWFVGNAFSSEAKLACEAHTPGELLDLLGTLYLFCKKHEGRTPTIVGYDLSELEHWGVSQAERDALEGVGAFGAVLLGDEEQGEGEGDFAASKAGPGGSLVSAKEERDLAQLLDLFALGVGDVEEFQDRLQAELAALEAANVHAVLEGGPMVASVLQRAGEAAHSVDDLAESLAIFDLKLRHMREDIAAIEARNNRLERQARHNNALLEALEHLLDRLVLPEQTEDVLASNNFTYAMLPSLAEAGWDVWERLAALEPADSKREGSHVAGQLEPGLAGMTAVVEQRERLQTLSRIWVERAARFVTEELTRLADGASSHTGSAHSAARLQTPDHSAFHERAEALAPLLQVVQAMRPSALPPLADRYCTAINALLKRELHAYASELRRLASARMATAAPEPDILKGYKKEGADNRLHRLASSTHDSSQSGTGGEIMPHTALQRCLNEWVPMLVDECDFAAAFLLLYRPIEEAAPDPGAGLGEGGLGEGHEEEEGEDAQRPAVLSAEGVRQLGGLMDGIEHDFLAMMDLVSKQHQLLCIPMMAEVLGWRERVAAEPVAEPLAHILDVCSERLLALFERYIHDSVLAISRYDGRGAMSLQDSVKSQHILPFFPNFVLLATRLENLLGATQGHSPVGGGEGSGHEVAGRVMSGSASTESMARLEQLRYDSYAGRAAWEPGRASDGGNNLDDIDYMSEEAEDDEGADLSGDELNSGSDSLHRSYRDGRQAPMESLVRRLEMVESLGAPSSGPDWSERAGSRGGSPSRSPTRNPGALSHSAGLPPGSFRDGNIPDRMPSADELTSVRQVVDATYAVLVRAMFTQLERTAGPDVKHGDRLRLENYSLLETELKPLASRNPVLAFFVAAAGAAKESALLVYVQQQLEYAKLWKLFEFSQRVDALLEAVEVEEVAFQAGCQAGELRAIITSALASPQRKLAAMHSRIKKHLGATAPKLAAQVWQRLQAELLRRYVQLEEQMALCYPSMQLTPSPQELEELCKSVAAS</sequence>
<feature type="coiled-coil region" evidence="5">
    <location>
        <begin position="293"/>
        <end position="327"/>
    </location>
</feature>
<evidence type="ECO:0000259" key="8">
    <source>
        <dbReference type="Pfam" id="PF15277"/>
    </source>
</evidence>
<feature type="domain" description="Exocyst complex component Sec3 C-terminal" evidence="9">
    <location>
        <begin position="906"/>
        <end position="1088"/>
    </location>
</feature>
<evidence type="ECO:0000259" key="9">
    <source>
        <dbReference type="Pfam" id="PF20654"/>
    </source>
</evidence>
<feature type="region of interest" description="Disordered" evidence="6">
    <location>
        <begin position="805"/>
        <end position="834"/>
    </location>
</feature>
<feature type="domain" description="Exocyst complex component Sec3 coiled-coil" evidence="7">
    <location>
        <begin position="237"/>
        <end position="347"/>
    </location>
</feature>
<dbReference type="PANTHER" id="PTHR16092:SF14">
    <property type="entry name" value="EXOCYST COMPLEX COMPONENT 1 ISOFORM X1"/>
    <property type="match status" value="1"/>
</dbReference>
<feature type="region of interest" description="Disordered" evidence="6">
    <location>
        <begin position="586"/>
        <end position="609"/>
    </location>
</feature>
<keyword evidence="4 5" id="KW-0175">Coiled coil</keyword>
<keyword evidence="2" id="KW-0813">Transport</keyword>
<dbReference type="Gene3D" id="2.30.29.90">
    <property type="match status" value="1"/>
</dbReference>
<evidence type="ECO:0000256" key="6">
    <source>
        <dbReference type="SAM" id="MobiDB-lite"/>
    </source>
</evidence>
<evidence type="ECO:0000256" key="5">
    <source>
        <dbReference type="SAM" id="Coils"/>
    </source>
</evidence>
<evidence type="ECO:0000259" key="7">
    <source>
        <dbReference type="Pfam" id="PF09763"/>
    </source>
</evidence>
<protein>
    <recommendedName>
        <fullName evidence="12">Exocyst complex component Sec3 PIP2-binding N-terminal domain-containing protein</fullName>
    </recommendedName>
</protein>
<dbReference type="PANTHER" id="PTHR16092">
    <property type="entry name" value="SEC3/SYNTAXIN-RELATED"/>
    <property type="match status" value="1"/>
</dbReference>
<evidence type="ECO:0000256" key="2">
    <source>
        <dbReference type="ARBA" id="ARBA00022448"/>
    </source>
</evidence>
<evidence type="ECO:0008006" key="12">
    <source>
        <dbReference type="Google" id="ProtNLM"/>
    </source>
</evidence>
<dbReference type="Pfam" id="PF20654">
    <property type="entry name" value="Sec3_C-term"/>
    <property type="match status" value="1"/>
</dbReference>
<evidence type="ECO:0000256" key="3">
    <source>
        <dbReference type="ARBA" id="ARBA00022483"/>
    </source>
</evidence>
<proteinExistence type="inferred from homology"/>
<evidence type="ECO:0000313" key="11">
    <source>
        <dbReference type="Proteomes" id="UP001491310"/>
    </source>
</evidence>
<dbReference type="InterPro" id="IPR028258">
    <property type="entry name" value="Sec3-PIP2_bind"/>
</dbReference>
<feature type="compositionally biased region" description="Low complexity" evidence="6">
    <location>
        <begin position="869"/>
        <end position="880"/>
    </location>
</feature>
<feature type="compositionally biased region" description="Basic and acidic residues" evidence="6">
    <location>
        <begin position="825"/>
        <end position="834"/>
    </location>
</feature>
<evidence type="ECO:0000256" key="4">
    <source>
        <dbReference type="ARBA" id="ARBA00023054"/>
    </source>
</evidence>